<organism evidence="1 2">
    <name type="scientific">Tenacibaculum polynesiense</name>
    <dbReference type="NCBI Taxonomy" id="3137857"/>
    <lineage>
        <taxon>Bacteria</taxon>
        <taxon>Pseudomonadati</taxon>
        <taxon>Bacteroidota</taxon>
        <taxon>Flavobacteriia</taxon>
        <taxon>Flavobacteriales</taxon>
        <taxon>Flavobacteriaceae</taxon>
        <taxon>Tenacibaculum</taxon>
    </lineage>
</organism>
<dbReference type="Proteomes" id="UP001497527">
    <property type="component" value="Unassembled WGS sequence"/>
</dbReference>
<dbReference type="EMBL" id="CAXJIO010000015">
    <property type="protein sequence ID" value="CAL2104207.1"/>
    <property type="molecule type" value="Genomic_DNA"/>
</dbReference>
<protein>
    <submittedName>
        <fullName evidence="1">Uncharacterized protein</fullName>
    </submittedName>
</protein>
<evidence type="ECO:0000313" key="1">
    <source>
        <dbReference type="EMBL" id="CAL2104207.1"/>
    </source>
</evidence>
<proteinExistence type="predicted"/>
<reference evidence="1 2" key="1">
    <citation type="submission" date="2024-05" db="EMBL/GenBank/DDBJ databases">
        <authorList>
            <person name="Duchaud E."/>
        </authorList>
    </citation>
    <scope>NUCLEOTIDE SEQUENCE [LARGE SCALE GENOMIC DNA]</scope>
    <source>
        <strain evidence="1">Ena-SAMPLE-TAB-13-05-2024-13:56:06:370-140308</strain>
    </source>
</reference>
<keyword evidence="2" id="KW-1185">Reference proteome</keyword>
<accession>A0ABP1F756</accession>
<gene>
    <name evidence="1" type="ORF">T190423A01A_60144</name>
</gene>
<evidence type="ECO:0000313" key="2">
    <source>
        <dbReference type="Proteomes" id="UP001497527"/>
    </source>
</evidence>
<sequence>MTNENILHFNTDFKTINLIQHKKAIVCTEKHPIHQNCYTTFTLLFIFELIFKYI</sequence>
<comment type="caution">
    <text evidence="1">The sequence shown here is derived from an EMBL/GenBank/DDBJ whole genome shotgun (WGS) entry which is preliminary data.</text>
</comment>
<name>A0ABP1F756_9FLAO</name>